<proteinExistence type="predicted"/>
<accession>A0A0F9FRM7</accession>
<gene>
    <name evidence="1" type="ORF">LCGC14_1998740</name>
</gene>
<protein>
    <submittedName>
        <fullName evidence="1">Uncharacterized protein</fullName>
    </submittedName>
</protein>
<sequence>HIDSDWPIDGLRNFWYRAMMNPNLEARDRFFEFCNEYGITITEKGYAVLYKVVTQKTVVPRNLDLASFVSENYMSVIQKDDDPADYFVYDCGVKGGGYILIKNDGSQEPIGKPIGSLPSVFDRVPELTQSTPTTIYTDKHTKGMEIRLGVPVRMKRSLCDPNINIECSYGLHVGSFKYVSSFSQSGDAIFACLVDPMNVVSLPLRDNSKLRVCEYLPYALMNREDNLKWFEIDSGVFESDYELVDAITLESRFKSLASQLESLQSQDFAKIDPEELGEIQTMYNVVRTRLSTLSHVDTSSAGPISGLYQGMIDDLLEGTGIDSADHDAPVGGSDYKEDEKWTDDDVIKSIGDEVAKEVEEIKKEERDSGVTEEGKIVALPVGEDYDEDPKDFDNEHVRSIVQVWRDSKSKAKFENWLDRSYPFN</sequence>
<reference evidence="1" key="1">
    <citation type="journal article" date="2015" name="Nature">
        <title>Complex archaea that bridge the gap between prokaryotes and eukaryotes.</title>
        <authorList>
            <person name="Spang A."/>
            <person name="Saw J.H."/>
            <person name="Jorgensen S.L."/>
            <person name="Zaremba-Niedzwiedzka K."/>
            <person name="Martijn J."/>
            <person name="Lind A.E."/>
            <person name="van Eijk R."/>
            <person name="Schleper C."/>
            <person name="Guy L."/>
            <person name="Ettema T.J."/>
        </authorList>
    </citation>
    <scope>NUCLEOTIDE SEQUENCE</scope>
</reference>
<name>A0A0F9FRM7_9ZZZZ</name>
<comment type="caution">
    <text evidence="1">The sequence shown here is derived from an EMBL/GenBank/DDBJ whole genome shotgun (WGS) entry which is preliminary data.</text>
</comment>
<feature type="non-terminal residue" evidence="1">
    <location>
        <position position="1"/>
    </location>
</feature>
<evidence type="ECO:0000313" key="1">
    <source>
        <dbReference type="EMBL" id="KKL81036.1"/>
    </source>
</evidence>
<dbReference type="EMBL" id="LAZR01022679">
    <property type="protein sequence ID" value="KKL81036.1"/>
    <property type="molecule type" value="Genomic_DNA"/>
</dbReference>
<organism evidence="1">
    <name type="scientific">marine sediment metagenome</name>
    <dbReference type="NCBI Taxonomy" id="412755"/>
    <lineage>
        <taxon>unclassified sequences</taxon>
        <taxon>metagenomes</taxon>
        <taxon>ecological metagenomes</taxon>
    </lineage>
</organism>
<dbReference type="AlphaFoldDB" id="A0A0F9FRM7"/>